<sequence>MSQPKIALKACAACTAPSGATSSSLHRHPLTSAVPAPTTPPALSSPLLSSQLSVCWPSPFSLSAITPSSPGTVAPSALSGGESLARTQVAMPTVAVAVVAAATDSPGIKNLGVSRRLEGWMRP</sequence>
<dbReference type="EMBL" id="GBRH01167091">
    <property type="protein sequence ID" value="JAE30805.1"/>
    <property type="molecule type" value="Transcribed_RNA"/>
</dbReference>
<organism evidence="2">
    <name type="scientific">Arundo donax</name>
    <name type="common">Giant reed</name>
    <name type="synonym">Donax arundinaceus</name>
    <dbReference type="NCBI Taxonomy" id="35708"/>
    <lineage>
        <taxon>Eukaryota</taxon>
        <taxon>Viridiplantae</taxon>
        <taxon>Streptophyta</taxon>
        <taxon>Embryophyta</taxon>
        <taxon>Tracheophyta</taxon>
        <taxon>Spermatophyta</taxon>
        <taxon>Magnoliopsida</taxon>
        <taxon>Liliopsida</taxon>
        <taxon>Poales</taxon>
        <taxon>Poaceae</taxon>
        <taxon>PACMAD clade</taxon>
        <taxon>Arundinoideae</taxon>
        <taxon>Arundineae</taxon>
        <taxon>Arundo</taxon>
    </lineage>
</organism>
<proteinExistence type="predicted"/>
<feature type="compositionally biased region" description="Low complexity" evidence="1">
    <location>
        <begin position="30"/>
        <end position="46"/>
    </location>
</feature>
<dbReference type="AlphaFoldDB" id="A0A0A9H0Q3"/>
<evidence type="ECO:0000313" key="2">
    <source>
        <dbReference type="EMBL" id="JAE30805.1"/>
    </source>
</evidence>
<protein>
    <submittedName>
        <fullName evidence="2">Uncharacterized protein</fullName>
    </submittedName>
</protein>
<evidence type="ECO:0000256" key="1">
    <source>
        <dbReference type="SAM" id="MobiDB-lite"/>
    </source>
</evidence>
<reference evidence="2" key="2">
    <citation type="journal article" date="2015" name="Data Brief">
        <title>Shoot transcriptome of the giant reed, Arundo donax.</title>
        <authorList>
            <person name="Barrero R.A."/>
            <person name="Guerrero F.D."/>
            <person name="Moolhuijzen P."/>
            <person name="Goolsby J.A."/>
            <person name="Tidwell J."/>
            <person name="Bellgard S.E."/>
            <person name="Bellgard M.I."/>
        </authorList>
    </citation>
    <scope>NUCLEOTIDE SEQUENCE</scope>
    <source>
        <tissue evidence="2">Shoot tissue taken approximately 20 cm above the soil surface</tissue>
    </source>
</reference>
<name>A0A0A9H0Q3_ARUDO</name>
<accession>A0A0A9H0Q3</accession>
<reference evidence="2" key="1">
    <citation type="submission" date="2014-09" db="EMBL/GenBank/DDBJ databases">
        <authorList>
            <person name="Magalhaes I.L.F."/>
            <person name="Oliveira U."/>
            <person name="Santos F.R."/>
            <person name="Vidigal T.H.D.A."/>
            <person name="Brescovit A.D."/>
            <person name="Santos A.J."/>
        </authorList>
    </citation>
    <scope>NUCLEOTIDE SEQUENCE</scope>
    <source>
        <tissue evidence="2">Shoot tissue taken approximately 20 cm above the soil surface</tissue>
    </source>
</reference>
<feature type="region of interest" description="Disordered" evidence="1">
    <location>
        <begin position="17"/>
        <end position="46"/>
    </location>
</feature>